<evidence type="ECO:0000256" key="1">
    <source>
        <dbReference type="SAM" id="MobiDB-lite"/>
    </source>
</evidence>
<feature type="region of interest" description="Disordered" evidence="1">
    <location>
        <begin position="439"/>
        <end position="611"/>
    </location>
</feature>
<feature type="region of interest" description="Disordered" evidence="1">
    <location>
        <begin position="633"/>
        <end position="796"/>
    </location>
</feature>
<feature type="region of interest" description="Disordered" evidence="1">
    <location>
        <begin position="295"/>
        <end position="314"/>
    </location>
</feature>
<feature type="compositionally biased region" description="Basic and acidic residues" evidence="1">
    <location>
        <begin position="999"/>
        <end position="1011"/>
    </location>
</feature>
<feature type="compositionally biased region" description="Basic and acidic residues" evidence="1">
    <location>
        <begin position="775"/>
        <end position="796"/>
    </location>
</feature>
<dbReference type="PANTHER" id="PTHR38372:SF2">
    <property type="entry name" value="DENTIN SIALOPHOSPHOPROTEIN-LIKE PROTEIN"/>
    <property type="match status" value="1"/>
</dbReference>
<dbReference type="PANTHER" id="PTHR38372">
    <property type="entry name" value="DENTIN SIALOPHOSPHOPROTEIN-LIKE PROTEIN"/>
    <property type="match status" value="1"/>
</dbReference>
<feature type="compositionally biased region" description="Basic and acidic residues" evidence="1">
    <location>
        <begin position="1278"/>
        <end position="1297"/>
    </location>
</feature>
<sequence length="1454" mass="156847">MSGSKLGRGTGRGTGRMMVAPPPPLGRGMPMRRQGMGPKQKGTGVGKGRLGSAGGSGAAFVAPSQEESFQVLSLDQGRPPFAMAIRLTPEVLEDLKRAETEDVKCEMKFGVTPAGHVIKVGDEEYKFSSAPEPGDLCDIYEEQQRGEDGNGVLKEAGSVWRKLSVLRILNASEKDRVKNRSKEAERQQKSRKYVFSIHHIIGQKSIQNGHMFAALFLAFAHFSSAPVVPIAKPKPPPTTAAMLATARAAKAASVTSPELLPPIRPQTAILPPSKGRPAVEEGDSVPVPVKTSIVVQNNNTPSPATTTSDTGVAPKAGGVVSPSELRNCLITLLTDNPKGLTIKAVEKALGEAMPHVKPERKTIEKAIKAIASYHAPGKYMLKEGVSFAKPSPGSGRCPVTESMPSHKPESLNMKEQSLHLHESSADVELVSIRGDENTEQDLMESGGPLNQNSEGGKGLAMGFPKGEEKMVNSGGSDTSSCSDSGSDSDSESHSGSESHSCTRSAHAFGNGSRSGSGSDSDSDGSSSSGNEDANMDEDVEIMSEDEEKGAAASEDSLHLKPKTKDKKQASRQAKEKRSKFRVSDKIPISHDSEEVDVVGEEATGQVGTDSGGRANVVVEVLDSNLEVDVDVVSVDGGVGSPQDSVSPPGLQREHKENEKEIQGSEDAKLNMKLVSMDKSCSDSDESLGAPATKQNDAQGLQQKKNDIESRVGLVKGGESNWAENDSSFAKAGETEKGKASNLRADMAPRSILGSPALKNDGGETISQQGKGKRHATAEFHKSLTKDAEAAVKTVRDPETGELIEKIQKTVGQKSVGDKNFGTPKKPLQRSIKGGEKANLLPKLPVEMPLPDVSRNTEVSSTTLKEAEPVPMAARETDAEVLTKSERELESTMRLPRELNWRNNPDAGLLGKPGKDVEFLGNRHLKRDLDTQSMYGNNEGGFMVRPGRDPKQVRRQSLEPEVSRWNESLKETDAWGKVTKDPYMAARFRNDGGAQNSWFRDGRKMEPVRQETAKGMSKIDNGSLSKQNEKRGTESPDLELGELRESTTVETWDLTRKDGTRPEAVKGREIVEPATSNKSLVHKGQVSPPKDKARSAGKAAGDLRKASPATAETRKPTLPAQKEVQRIDQVAARETTRTTTGVLKPPGSTPQEERLDAGSVLKSRVGHSEGSERPQESKGVKRSAEDSGIQEAAARVYKKPSVAPVTPLLPVNGGGHPNVVPASKLEKISGAQDIGPRPTNAELNRGTPLDVPLNNVGPSSKASSTENGQKQHLYVKGQEAPEKEGFERRGGQDSDRKPKTSAGVVGPDDKTSALLSAGQSNGKWAAKLSGSCDVADEKDYFRMYEKSTPELRGPVVTYEQAEKYKREYEEKYIIYHRLHEDIEDTKLKFAGFKKEIEFASNAPEKLQQVHSKIQKTYHAVCKRSKRMQKTFDMLHDELLTIKQHLKDFAEKAGQG</sequence>
<evidence type="ECO:0000313" key="4">
    <source>
        <dbReference type="Proteomes" id="UP001497444"/>
    </source>
</evidence>
<feature type="compositionally biased region" description="Polar residues" evidence="1">
    <location>
        <begin position="1255"/>
        <end position="1269"/>
    </location>
</feature>
<feature type="compositionally biased region" description="Gly residues" evidence="1">
    <location>
        <begin position="1"/>
        <end position="14"/>
    </location>
</feature>
<feature type="compositionally biased region" description="Polar residues" evidence="1">
    <location>
        <begin position="692"/>
        <end position="702"/>
    </location>
</feature>
<dbReference type="Proteomes" id="UP001497444">
    <property type="component" value="Chromosome 4"/>
</dbReference>
<feature type="compositionally biased region" description="Low complexity" evidence="1">
    <location>
        <begin position="511"/>
        <end position="529"/>
    </location>
</feature>
<feature type="domain" description="OCEL" evidence="2">
    <location>
        <begin position="1345"/>
        <end position="1452"/>
    </location>
</feature>
<dbReference type="PROSITE" id="PS51980">
    <property type="entry name" value="OCEL"/>
    <property type="match status" value="1"/>
</dbReference>
<dbReference type="EMBL" id="OZ020099">
    <property type="protein sequence ID" value="CAK9272225.1"/>
    <property type="molecule type" value="Genomic_DNA"/>
</dbReference>
<feature type="compositionally biased region" description="Basic and acidic residues" evidence="1">
    <location>
        <begin position="1040"/>
        <end position="1070"/>
    </location>
</feature>
<feature type="region of interest" description="Disordered" evidence="1">
    <location>
        <begin position="262"/>
        <end position="284"/>
    </location>
</feature>
<feature type="compositionally biased region" description="Low complexity" evidence="1">
    <location>
        <begin position="26"/>
        <end position="38"/>
    </location>
</feature>
<gene>
    <name evidence="3" type="ORF">CSSPJE1EN1_LOCUS17703</name>
</gene>
<feature type="region of interest" description="Disordered" evidence="1">
    <location>
        <begin position="809"/>
        <end position="914"/>
    </location>
</feature>
<feature type="compositionally biased region" description="Low complexity" evidence="1">
    <location>
        <begin position="633"/>
        <end position="649"/>
    </location>
</feature>
<dbReference type="Gene3D" id="6.10.140.340">
    <property type="match status" value="1"/>
</dbReference>
<feature type="region of interest" description="Disordered" evidence="1">
    <location>
        <begin position="992"/>
        <end position="1311"/>
    </location>
</feature>
<feature type="region of interest" description="Disordered" evidence="1">
    <location>
        <begin position="389"/>
        <end position="409"/>
    </location>
</feature>
<feature type="compositionally biased region" description="Low complexity" evidence="1">
    <location>
        <begin position="473"/>
        <end position="489"/>
    </location>
</feature>
<feature type="compositionally biased region" description="Basic and acidic residues" evidence="1">
    <location>
        <begin position="566"/>
        <end position="592"/>
    </location>
</feature>
<organism evidence="3 4">
    <name type="scientific">Sphagnum jensenii</name>
    <dbReference type="NCBI Taxonomy" id="128206"/>
    <lineage>
        <taxon>Eukaryota</taxon>
        <taxon>Viridiplantae</taxon>
        <taxon>Streptophyta</taxon>
        <taxon>Embryophyta</taxon>
        <taxon>Bryophyta</taxon>
        <taxon>Sphagnophytina</taxon>
        <taxon>Sphagnopsida</taxon>
        <taxon>Sphagnales</taxon>
        <taxon>Sphagnaceae</taxon>
        <taxon>Sphagnum</taxon>
    </lineage>
</organism>
<keyword evidence="4" id="KW-1185">Reference proteome</keyword>
<feature type="compositionally biased region" description="Polar residues" evidence="1">
    <location>
        <begin position="853"/>
        <end position="863"/>
    </location>
</feature>
<proteinExistence type="predicted"/>
<feature type="region of interest" description="Disordered" evidence="1">
    <location>
        <begin position="1"/>
        <end position="51"/>
    </location>
</feature>
<accession>A0ABP0WZC9</accession>
<name>A0ABP0WZC9_9BRYO</name>
<reference evidence="3" key="1">
    <citation type="submission" date="2024-02" db="EMBL/GenBank/DDBJ databases">
        <authorList>
            <consortium name="ELIXIR-Norway"/>
            <consortium name="Elixir Norway"/>
        </authorList>
    </citation>
    <scope>NUCLEOTIDE SEQUENCE</scope>
</reference>
<dbReference type="InterPro" id="IPR010844">
    <property type="entry name" value="Occludin_ELL"/>
</dbReference>
<feature type="compositionally biased region" description="Basic and acidic residues" evidence="1">
    <location>
        <begin position="874"/>
        <end position="899"/>
    </location>
</feature>
<evidence type="ECO:0000313" key="3">
    <source>
        <dbReference type="EMBL" id="CAK9272225.1"/>
    </source>
</evidence>
<dbReference type="SUPFAM" id="SSF144292">
    <property type="entry name" value="occludin/ELL-like"/>
    <property type="match status" value="1"/>
</dbReference>
<feature type="compositionally biased region" description="Acidic residues" evidence="1">
    <location>
        <begin position="533"/>
        <end position="547"/>
    </location>
</feature>
<feature type="compositionally biased region" description="Basic and acidic residues" evidence="1">
    <location>
        <begin position="651"/>
        <end position="669"/>
    </location>
</feature>
<protein>
    <recommendedName>
        <fullName evidence="2">OCEL domain-containing protein</fullName>
    </recommendedName>
</protein>
<feature type="compositionally biased region" description="Basic and acidic residues" evidence="1">
    <location>
        <begin position="1165"/>
        <end position="1184"/>
    </location>
</feature>
<feature type="compositionally biased region" description="Low complexity" evidence="1">
    <location>
        <begin position="297"/>
        <end position="310"/>
    </location>
</feature>
<evidence type="ECO:0000259" key="2">
    <source>
        <dbReference type="PROSITE" id="PS51980"/>
    </source>
</evidence>
<dbReference type="Pfam" id="PF07303">
    <property type="entry name" value="Occludin_ELL"/>
    <property type="match status" value="1"/>
</dbReference>